<sequence>MKLKLMAAGAAIALVAGLGLAASTGAPAQAQTPAATPAAIPTPAEAKAFTDKAEADLEKLSEYVNKASWVRATYITEDTQWLEAKATAEITDLATKYAMQASLYDKTDADPVTRRKLDLLKRGLVVAAPQRPGAADQLATIASRLDSTYSTGKFQYGGKTLTLNDAEDIMAQSRDPAELKAVWEGWHSISPVMRGDYAELVKLANEGATGLGYKDTGALWRSGYDMPADAFAAETDRLWKQVEPFYKNLHCYVRARLNEKYGDGVQPRTGPIRADLLGNMWAQDWGNIYPLVAPKEDTSAYSLDDLLVKAGYDPVKMVKTGENFYSSLGFDPLPDTFWTRSQITRPRDREVVCHASAWDLDDKSDIRIKMCTKVNGDDFYTVHHELGHNYYQRAYSGQPWLFRGGANDGFHEAIGDFAGLSALTPTYLNQIGLLDKVPGEEGDIPFLMKMALQKIAFLPFGLLVDKWRWQVFDGQLTPATYNDGWWKLRTQYQGITPPGTRPADAFDPGAKYHVPGNVPYTRYFLAHIYQFQFHRAACKMEGWKGPLHRCSIYGNKAVGAKFKTMLEMGQSQPWPKELAAFTGETQTDASAVTDYFQPLNKWLIKANKGEKCGW</sequence>
<comment type="caution">
    <text evidence="5">The sequence shown here is derived from an EMBL/GenBank/DDBJ whole genome shotgun (WGS) entry which is preliminary data.</text>
</comment>
<organism evidence="5 6">
    <name type="scientific">Caulobacter ginsengisoli</name>
    <dbReference type="NCBI Taxonomy" id="400775"/>
    <lineage>
        <taxon>Bacteria</taxon>
        <taxon>Pseudomonadati</taxon>
        <taxon>Pseudomonadota</taxon>
        <taxon>Alphaproteobacteria</taxon>
        <taxon>Caulobacterales</taxon>
        <taxon>Caulobacteraceae</taxon>
        <taxon>Caulobacter</taxon>
    </lineage>
</organism>
<protein>
    <submittedName>
        <fullName evidence="5">Peptidyl-dipeptidase A</fullName>
        <ecNumber evidence="5">3.4.15.1</ecNumber>
    </submittedName>
</protein>
<gene>
    <name evidence="5" type="ORF">QO010_004281</name>
</gene>
<name>A0ABU0IYU1_9CAUL</name>
<dbReference type="EC" id="3.4.15.1" evidence="5"/>
<evidence type="ECO:0000256" key="3">
    <source>
        <dbReference type="ARBA" id="ARBA00023180"/>
    </source>
</evidence>
<accession>A0ABU0IYU1</accession>
<evidence type="ECO:0000313" key="5">
    <source>
        <dbReference type="EMBL" id="MDQ0466486.1"/>
    </source>
</evidence>
<dbReference type="InterPro" id="IPR001548">
    <property type="entry name" value="Peptidase_M2"/>
</dbReference>
<keyword evidence="5" id="KW-0121">Carboxypeptidase</keyword>
<dbReference type="Pfam" id="PF01401">
    <property type="entry name" value="Peptidase_M2"/>
    <property type="match status" value="1"/>
</dbReference>
<dbReference type="GO" id="GO:0008241">
    <property type="term" value="F:peptidyl-dipeptidase activity"/>
    <property type="evidence" value="ECO:0007669"/>
    <property type="project" value="UniProtKB-EC"/>
</dbReference>
<keyword evidence="5" id="KW-0645">Protease</keyword>
<evidence type="ECO:0000256" key="2">
    <source>
        <dbReference type="ARBA" id="ARBA00023157"/>
    </source>
</evidence>
<dbReference type="PRINTS" id="PR00791">
    <property type="entry name" value="PEPDIPTASEA"/>
</dbReference>
<feature type="signal peptide" evidence="4">
    <location>
        <begin position="1"/>
        <end position="21"/>
    </location>
</feature>
<dbReference type="PROSITE" id="PS52011">
    <property type="entry name" value="PEPTIDASE_M2"/>
    <property type="match status" value="1"/>
</dbReference>
<dbReference type="RefSeq" id="WP_307352588.1">
    <property type="nucleotide sequence ID" value="NZ_JAUSVS010000012.1"/>
</dbReference>
<keyword evidence="2" id="KW-1015">Disulfide bond</keyword>
<dbReference type="Gene3D" id="1.10.1370.30">
    <property type="match status" value="2"/>
</dbReference>
<dbReference type="PANTHER" id="PTHR10514:SF27">
    <property type="entry name" value="ANGIOTENSIN-CONVERTING ENZYME"/>
    <property type="match status" value="1"/>
</dbReference>
<reference evidence="5 6" key="1">
    <citation type="submission" date="2023-07" db="EMBL/GenBank/DDBJ databases">
        <title>Genomic Encyclopedia of Type Strains, Phase IV (KMG-IV): sequencing the most valuable type-strain genomes for metagenomic binning, comparative biology and taxonomic classification.</title>
        <authorList>
            <person name="Goeker M."/>
        </authorList>
    </citation>
    <scope>NUCLEOTIDE SEQUENCE [LARGE SCALE GENOMIC DNA]</scope>
    <source>
        <strain evidence="5 6">DSM 18695</strain>
    </source>
</reference>
<keyword evidence="1 4" id="KW-0732">Signal</keyword>
<proteinExistence type="predicted"/>
<keyword evidence="5" id="KW-0378">Hydrolase</keyword>
<keyword evidence="6" id="KW-1185">Reference proteome</keyword>
<dbReference type="GO" id="GO:0004180">
    <property type="term" value="F:carboxypeptidase activity"/>
    <property type="evidence" value="ECO:0007669"/>
    <property type="project" value="UniProtKB-KW"/>
</dbReference>
<dbReference type="SUPFAM" id="SSF55486">
    <property type="entry name" value="Metalloproteases ('zincins'), catalytic domain"/>
    <property type="match status" value="1"/>
</dbReference>
<dbReference type="CDD" id="cd06461">
    <property type="entry name" value="M2_ACE"/>
    <property type="match status" value="1"/>
</dbReference>
<dbReference type="Proteomes" id="UP001228905">
    <property type="component" value="Unassembled WGS sequence"/>
</dbReference>
<dbReference type="EMBL" id="JAUSVS010000012">
    <property type="protein sequence ID" value="MDQ0466486.1"/>
    <property type="molecule type" value="Genomic_DNA"/>
</dbReference>
<evidence type="ECO:0000313" key="6">
    <source>
        <dbReference type="Proteomes" id="UP001228905"/>
    </source>
</evidence>
<evidence type="ECO:0000256" key="1">
    <source>
        <dbReference type="ARBA" id="ARBA00022729"/>
    </source>
</evidence>
<evidence type="ECO:0000256" key="4">
    <source>
        <dbReference type="SAM" id="SignalP"/>
    </source>
</evidence>
<dbReference type="PANTHER" id="PTHR10514">
    <property type="entry name" value="ANGIOTENSIN-CONVERTING ENZYME"/>
    <property type="match status" value="1"/>
</dbReference>
<keyword evidence="3" id="KW-0325">Glycoprotein</keyword>
<feature type="chain" id="PRO_5046156673" evidence="4">
    <location>
        <begin position="22"/>
        <end position="614"/>
    </location>
</feature>